<dbReference type="EMBL" id="CAVLEF010000040">
    <property type="protein sequence ID" value="CAK1550138.1"/>
    <property type="molecule type" value="Genomic_DNA"/>
</dbReference>
<dbReference type="Pfam" id="PF00246">
    <property type="entry name" value="Peptidase_M14"/>
    <property type="match status" value="2"/>
</dbReference>
<evidence type="ECO:0000313" key="18">
    <source>
        <dbReference type="Proteomes" id="UP001497472"/>
    </source>
</evidence>
<dbReference type="PROSITE" id="PS52035">
    <property type="entry name" value="PEPTIDASE_M14"/>
    <property type="match status" value="2"/>
</dbReference>
<dbReference type="InterPro" id="IPR036990">
    <property type="entry name" value="M14A-like_propep"/>
</dbReference>
<dbReference type="GO" id="GO:0008270">
    <property type="term" value="F:zinc ion binding"/>
    <property type="evidence" value="ECO:0007669"/>
    <property type="project" value="InterPro"/>
</dbReference>
<evidence type="ECO:0000256" key="14">
    <source>
        <dbReference type="PROSITE-ProRule" id="PRU01379"/>
    </source>
</evidence>
<dbReference type="CDD" id="cd03860">
    <property type="entry name" value="M14_CP_A-B_like"/>
    <property type="match status" value="2"/>
</dbReference>
<dbReference type="PRINTS" id="PR00765">
    <property type="entry name" value="CRBOXYPTASEA"/>
</dbReference>
<dbReference type="Gene3D" id="3.40.630.10">
    <property type="entry name" value="Zn peptidases"/>
    <property type="match status" value="2"/>
</dbReference>
<evidence type="ECO:0000256" key="12">
    <source>
        <dbReference type="ARBA" id="ARBA00023157"/>
    </source>
</evidence>
<comment type="similarity">
    <text evidence="3 14">Belongs to the peptidase M14 family.</text>
</comment>
<keyword evidence="6" id="KW-0645">Protease</keyword>
<evidence type="ECO:0000256" key="4">
    <source>
        <dbReference type="ARBA" id="ARBA00022525"/>
    </source>
</evidence>
<keyword evidence="4" id="KW-0964">Secreted</keyword>
<feature type="domain" description="Peptidase M14" evidence="16">
    <location>
        <begin position="537"/>
        <end position="847"/>
    </location>
</feature>
<keyword evidence="11" id="KW-0482">Metalloprotease</keyword>
<keyword evidence="18" id="KW-1185">Reference proteome</keyword>
<evidence type="ECO:0000256" key="13">
    <source>
        <dbReference type="ARBA" id="ARBA00057299"/>
    </source>
</evidence>
<comment type="function">
    <text evidence="13">Involved in the digestion of the blood meal.</text>
</comment>
<keyword evidence="10" id="KW-0862">Zinc</keyword>
<feature type="active site" description="Proton donor/acceptor" evidence="14">
    <location>
        <position position="813"/>
    </location>
</feature>
<feature type="active site" description="Proton donor/acceptor" evidence="14">
    <location>
        <position position="401"/>
    </location>
</feature>
<sequence length="876" mass="100803">MKKFLLLLWIGLFNATALKRTFEGYEVYKIIPKTENDVRFIKDLQRNRIGELWEDQVQVNYEARVMVPPQNLHMFLERVNAANVYAHRLISDLQSVVDDQLLPKDLDLRIRGENISFFSMTWDRYHDLTEINNWLDEVAANYPSFVKIVNIGRTFENREIKGIVINYKPNRENKLIGMLEGTLHAREWISPAVVNWIIKEFLTSRDPVVRSIAENIEWHIFPVVNPDGYVYTFTTNRMWRKNRNTLNFTSCATSGVDDDMSNGVDLNRNFDFAWMTVGVSTDPCTNIFPGSSPASELETQAIVNYVRSIQNQGRFIYYYSFHSFSQLIIVPYSNVTAADVLQVGNYGDMYEIAARGSAKAHERFSKVYRYGIADEILYLMSGSSFDWVKQETDVALSYLIELRDSGEFGFLLPASQIIPNSLEIMDALVEMDRVTRQLEVVNYKQHKVYKVTPKTDSEVQILTELKDSNEYLFWLEYVKKDVDMKIMVDPVKQYQFESLMADVGIKSELVVKDVQSLIEEQLQRPAMRNAQDYNWEYYQSWEEVEEWMVNMVARYPNVASIVTAGRSAEGRDIRGVKIDFKKRERPVIGMIESTLHAREWITTATATWMINELLTSSDPGIRELADNVEWHIFPVTNPDGFIYTFTNNRMWRKNRSTASFKNCTHRNVPDDMSNGVDLNRNFGFLWNTIGASDDACDIVYAGPTAFSEPETMAIVNYVKGLQRRGNMVYYISLHSYSQMILVPYSHVGGADVVTVPNYGDMFEIATRAAVKLQARHNTTYRVGTSLDILYPVTGSGFDWAKGGANVPISLLYELRDVGEFGFLLPARFIRPNNEEFMDSIVEIDKVTRALGYYHINSSSVLKISSILVFFAIFLQL</sequence>
<feature type="domain" description="Peptidase M14" evidence="16">
    <location>
        <begin position="124"/>
        <end position="435"/>
    </location>
</feature>
<dbReference type="SUPFAM" id="SSF53187">
    <property type="entry name" value="Zn-dependent exopeptidases"/>
    <property type="match status" value="2"/>
</dbReference>
<name>A0AAV1JLS1_9NEOP</name>
<dbReference type="SMART" id="SM00631">
    <property type="entry name" value="Zn_pept"/>
    <property type="match status" value="2"/>
</dbReference>
<evidence type="ECO:0000256" key="11">
    <source>
        <dbReference type="ARBA" id="ARBA00023049"/>
    </source>
</evidence>
<dbReference type="PANTHER" id="PTHR11705">
    <property type="entry name" value="PROTEASE FAMILY M14 CARBOXYPEPTIDASE A,B"/>
    <property type="match status" value="1"/>
</dbReference>
<organism evidence="17 18">
    <name type="scientific">Leptosia nina</name>
    <dbReference type="NCBI Taxonomy" id="320188"/>
    <lineage>
        <taxon>Eukaryota</taxon>
        <taxon>Metazoa</taxon>
        <taxon>Ecdysozoa</taxon>
        <taxon>Arthropoda</taxon>
        <taxon>Hexapoda</taxon>
        <taxon>Insecta</taxon>
        <taxon>Pterygota</taxon>
        <taxon>Neoptera</taxon>
        <taxon>Endopterygota</taxon>
        <taxon>Lepidoptera</taxon>
        <taxon>Glossata</taxon>
        <taxon>Ditrysia</taxon>
        <taxon>Papilionoidea</taxon>
        <taxon>Pieridae</taxon>
        <taxon>Pierinae</taxon>
        <taxon>Leptosia</taxon>
    </lineage>
</organism>
<evidence type="ECO:0000256" key="2">
    <source>
        <dbReference type="ARBA" id="ARBA00004613"/>
    </source>
</evidence>
<feature type="signal peptide" evidence="15">
    <location>
        <begin position="1"/>
        <end position="19"/>
    </location>
</feature>
<evidence type="ECO:0000256" key="15">
    <source>
        <dbReference type="SAM" id="SignalP"/>
    </source>
</evidence>
<evidence type="ECO:0000256" key="9">
    <source>
        <dbReference type="ARBA" id="ARBA00022801"/>
    </source>
</evidence>
<dbReference type="FunFam" id="3.40.630.10:FF:000040">
    <property type="entry name" value="zinc carboxypeptidase"/>
    <property type="match status" value="2"/>
</dbReference>
<comment type="caution">
    <text evidence="17">The sequence shown here is derived from an EMBL/GenBank/DDBJ whole genome shotgun (WGS) entry which is preliminary data.</text>
</comment>
<dbReference type="GO" id="GO:0004181">
    <property type="term" value="F:metallocarboxypeptidase activity"/>
    <property type="evidence" value="ECO:0007669"/>
    <property type="project" value="InterPro"/>
</dbReference>
<evidence type="ECO:0000256" key="3">
    <source>
        <dbReference type="ARBA" id="ARBA00005988"/>
    </source>
</evidence>
<keyword evidence="9" id="KW-0378">Hydrolase</keyword>
<dbReference type="PROSITE" id="PS00133">
    <property type="entry name" value="CARBOXYPEPT_ZN_2"/>
    <property type="match status" value="2"/>
</dbReference>
<keyword evidence="5" id="KW-0121">Carboxypeptidase</keyword>
<proteinExistence type="inferred from homology"/>
<evidence type="ECO:0000256" key="1">
    <source>
        <dbReference type="ARBA" id="ARBA00001947"/>
    </source>
</evidence>
<keyword evidence="12" id="KW-1015">Disulfide bond</keyword>
<keyword evidence="7" id="KW-0479">Metal-binding</keyword>
<dbReference type="SUPFAM" id="SSF54897">
    <property type="entry name" value="Protease propeptides/inhibitors"/>
    <property type="match status" value="2"/>
</dbReference>
<gene>
    <name evidence="17" type="ORF">LNINA_LOCUS9377</name>
</gene>
<dbReference type="InterPro" id="IPR057247">
    <property type="entry name" value="CARBOXYPEPT_ZN_2"/>
</dbReference>
<reference evidence="17 18" key="1">
    <citation type="submission" date="2023-11" db="EMBL/GenBank/DDBJ databases">
        <authorList>
            <person name="Okamura Y."/>
        </authorList>
    </citation>
    <scope>NUCLEOTIDE SEQUENCE [LARGE SCALE GENOMIC DNA]</scope>
</reference>
<dbReference type="GO" id="GO:0005615">
    <property type="term" value="C:extracellular space"/>
    <property type="evidence" value="ECO:0007669"/>
    <property type="project" value="TreeGrafter"/>
</dbReference>
<dbReference type="Proteomes" id="UP001497472">
    <property type="component" value="Unassembled WGS sequence"/>
</dbReference>
<dbReference type="InterPro" id="IPR000834">
    <property type="entry name" value="Peptidase_M14"/>
</dbReference>
<evidence type="ECO:0000313" key="17">
    <source>
        <dbReference type="EMBL" id="CAK1550138.1"/>
    </source>
</evidence>
<feature type="chain" id="PRO_5043718332" description="Peptidase M14 domain-containing protein" evidence="15">
    <location>
        <begin position="20"/>
        <end position="876"/>
    </location>
</feature>
<dbReference type="InterPro" id="IPR003146">
    <property type="entry name" value="M14A_act_pep"/>
</dbReference>
<accession>A0AAV1JLS1</accession>
<dbReference type="PANTHER" id="PTHR11705:SF153">
    <property type="entry name" value="ZINC CARBOXYPEPTIDASE A 1-LIKE PROTEIN"/>
    <property type="match status" value="1"/>
</dbReference>
<evidence type="ECO:0000259" key="16">
    <source>
        <dbReference type="PROSITE" id="PS52035"/>
    </source>
</evidence>
<keyword evidence="8 15" id="KW-0732">Signal</keyword>
<evidence type="ECO:0000256" key="8">
    <source>
        <dbReference type="ARBA" id="ARBA00022729"/>
    </source>
</evidence>
<comment type="cofactor">
    <cofactor evidence="1">
        <name>Zn(2+)</name>
        <dbReference type="ChEBI" id="CHEBI:29105"/>
    </cofactor>
</comment>
<dbReference type="Gene3D" id="3.30.70.340">
    <property type="entry name" value="Metallocarboxypeptidase-like"/>
    <property type="match status" value="2"/>
</dbReference>
<evidence type="ECO:0000256" key="6">
    <source>
        <dbReference type="ARBA" id="ARBA00022670"/>
    </source>
</evidence>
<evidence type="ECO:0000256" key="7">
    <source>
        <dbReference type="ARBA" id="ARBA00022723"/>
    </source>
</evidence>
<dbReference type="AlphaFoldDB" id="A0AAV1JLS1"/>
<protein>
    <recommendedName>
        <fullName evidence="16">Peptidase M14 domain-containing protein</fullName>
    </recommendedName>
</protein>
<evidence type="ECO:0000256" key="10">
    <source>
        <dbReference type="ARBA" id="ARBA00022833"/>
    </source>
</evidence>
<evidence type="ECO:0000256" key="5">
    <source>
        <dbReference type="ARBA" id="ARBA00022645"/>
    </source>
</evidence>
<comment type="subcellular location">
    <subcellularLocation>
        <location evidence="2">Secreted</location>
    </subcellularLocation>
</comment>
<dbReference type="GO" id="GO:0006508">
    <property type="term" value="P:proteolysis"/>
    <property type="evidence" value="ECO:0007669"/>
    <property type="project" value="UniProtKB-KW"/>
</dbReference>
<dbReference type="Pfam" id="PF02244">
    <property type="entry name" value="Propep_M14"/>
    <property type="match status" value="2"/>
</dbReference>